<gene>
    <name evidence="8" type="primary">ligA_2</name>
    <name evidence="8" type="ORF">NTHI1209_00705</name>
</gene>
<dbReference type="PATRIC" id="fig|727.582.peg.644"/>
<proteinExistence type="predicted"/>
<evidence type="ECO:0000313" key="8">
    <source>
        <dbReference type="EMBL" id="KIS35102.1"/>
    </source>
</evidence>
<evidence type="ECO:0000256" key="4">
    <source>
        <dbReference type="ARBA" id="ARBA00022763"/>
    </source>
</evidence>
<dbReference type="PANTHER" id="PTHR47810:SF1">
    <property type="entry name" value="DNA LIGASE B"/>
    <property type="match status" value="1"/>
</dbReference>
<dbReference type="AlphaFoldDB" id="A0A158SW58"/>
<dbReference type="InterPro" id="IPR016059">
    <property type="entry name" value="DNA_ligase_ATP-dep_CS"/>
</dbReference>
<dbReference type="Gene3D" id="2.40.50.140">
    <property type="entry name" value="Nucleic acid-binding proteins"/>
    <property type="match status" value="1"/>
</dbReference>
<dbReference type="Gene3D" id="3.30.470.30">
    <property type="entry name" value="DNA ligase/mRNA capping enzyme"/>
    <property type="match status" value="1"/>
</dbReference>
<evidence type="ECO:0000256" key="2">
    <source>
        <dbReference type="ARBA" id="ARBA00022598"/>
    </source>
</evidence>
<comment type="cofactor">
    <cofactor evidence="1">
        <name>a divalent metal cation</name>
        <dbReference type="ChEBI" id="CHEBI:60240"/>
    </cofactor>
</comment>
<comment type="caution">
    <text evidence="8">The sequence shown here is derived from an EMBL/GenBank/DDBJ whole genome shotgun (WGS) entry which is preliminary data.</text>
</comment>
<dbReference type="PROSITE" id="PS50160">
    <property type="entry name" value="DNA_LIGASE_A3"/>
    <property type="match status" value="1"/>
</dbReference>
<dbReference type="GO" id="GO:0006281">
    <property type="term" value="P:DNA repair"/>
    <property type="evidence" value="ECO:0007669"/>
    <property type="project" value="UniProtKB-KW"/>
</dbReference>
<evidence type="ECO:0000256" key="5">
    <source>
        <dbReference type="ARBA" id="ARBA00023204"/>
    </source>
</evidence>
<dbReference type="Pfam" id="PF01068">
    <property type="entry name" value="DNA_ligase_A_M"/>
    <property type="match status" value="1"/>
</dbReference>
<sequence>MMIFCDLDRKNKFEWLDIFQDMFILRKLISPLIFKYTMKFYRTLLLFFASSFAFANSDLMLLHTYNNQPIEGWVMSEKLDGVRGYWNGKQLLTRQGQPLSPPAYFIKDFPPFAIDGELFSERNHFEEISSITKSFKGDGWAKLKLYVFDVPDAEGNLFERLAKLKAYLLEYPTTYIEIIEQIPVKDKTHLYQFLAQVENLQGEGVVVRNPNAPYERKRSSQILKLKTARDEECTVIAHHKGKGQFENVMGALTCKNHRGEFKIGSGFNLNERENPPPIGSVITYKYRGITNSGKPRFATYWREKK</sequence>
<evidence type="ECO:0000259" key="7">
    <source>
        <dbReference type="PROSITE" id="PS50160"/>
    </source>
</evidence>
<evidence type="ECO:0000313" key="9">
    <source>
        <dbReference type="Proteomes" id="UP000050700"/>
    </source>
</evidence>
<keyword evidence="5" id="KW-0234">DNA repair</keyword>
<accession>A0A158SW58</accession>
<dbReference type="CDD" id="cd07896">
    <property type="entry name" value="Adenylation_kDNA_ligase_like"/>
    <property type="match status" value="1"/>
</dbReference>
<dbReference type="Proteomes" id="UP000050700">
    <property type="component" value="Unassembled WGS sequence"/>
</dbReference>
<keyword evidence="2 8" id="KW-0436">Ligase</keyword>
<dbReference type="PANTHER" id="PTHR47810">
    <property type="entry name" value="DNA LIGASE"/>
    <property type="match status" value="1"/>
</dbReference>
<dbReference type="InterPro" id="IPR029319">
    <property type="entry name" value="DNA_ligase_OB"/>
</dbReference>
<dbReference type="Pfam" id="PF14743">
    <property type="entry name" value="DNA_ligase_OB_2"/>
    <property type="match status" value="1"/>
</dbReference>
<protein>
    <submittedName>
        <fullName evidence="8">DNA ligase</fullName>
        <ecNumber evidence="8">6.5.1.1</ecNumber>
    </submittedName>
</protein>
<evidence type="ECO:0000256" key="3">
    <source>
        <dbReference type="ARBA" id="ARBA00022705"/>
    </source>
</evidence>
<keyword evidence="3" id="KW-0235">DNA replication</keyword>
<dbReference type="InterPro" id="IPR012340">
    <property type="entry name" value="NA-bd_OB-fold"/>
</dbReference>
<name>A0A158SW58_HAEIF</name>
<dbReference type="EMBL" id="JMQP01000002">
    <property type="protein sequence ID" value="KIS35102.1"/>
    <property type="molecule type" value="Genomic_DNA"/>
</dbReference>
<dbReference type="GO" id="GO:0005524">
    <property type="term" value="F:ATP binding"/>
    <property type="evidence" value="ECO:0007669"/>
    <property type="project" value="InterPro"/>
</dbReference>
<dbReference type="SUPFAM" id="SSF50249">
    <property type="entry name" value="Nucleic acid-binding proteins"/>
    <property type="match status" value="1"/>
</dbReference>
<dbReference type="NCBIfam" id="NF006592">
    <property type="entry name" value="PRK09125.1"/>
    <property type="match status" value="1"/>
</dbReference>
<organism evidence="8 9">
    <name type="scientific">Haemophilus influenzae</name>
    <dbReference type="NCBI Taxonomy" id="727"/>
    <lineage>
        <taxon>Bacteria</taxon>
        <taxon>Pseudomonadati</taxon>
        <taxon>Pseudomonadota</taxon>
        <taxon>Gammaproteobacteria</taxon>
        <taxon>Pasteurellales</taxon>
        <taxon>Pasteurellaceae</taxon>
        <taxon>Haemophilus</taxon>
    </lineage>
</organism>
<feature type="domain" description="ATP-dependent DNA ligase family profile" evidence="7">
    <location>
        <begin position="145"/>
        <end position="259"/>
    </location>
</feature>
<dbReference type="InterPro" id="IPR050326">
    <property type="entry name" value="NAD_dep_DNA_ligaseB"/>
</dbReference>
<evidence type="ECO:0000256" key="1">
    <source>
        <dbReference type="ARBA" id="ARBA00001968"/>
    </source>
</evidence>
<dbReference type="GO" id="GO:0003910">
    <property type="term" value="F:DNA ligase (ATP) activity"/>
    <property type="evidence" value="ECO:0007669"/>
    <property type="project" value="UniProtKB-EC"/>
</dbReference>
<reference evidence="8 9" key="1">
    <citation type="submission" date="2014-05" db="EMBL/GenBank/DDBJ databases">
        <title>Methylome analysis of the phasevarions of Haemophilus influenzae.</title>
        <authorList>
            <person name="Atack J.M."/>
            <person name="Fox K.L."/>
            <person name="Power P.M."/>
            <person name="Clark T."/>
            <person name="Jurcisek J."/>
            <person name="Korlach J."/>
            <person name="Bakaletz L.O."/>
            <person name="Jennings M.P."/>
        </authorList>
    </citation>
    <scope>NUCLEOTIDE SEQUENCE [LARGE SCALE GENOMIC DNA]</scope>
    <source>
        <strain evidence="8 9">1209</strain>
    </source>
</reference>
<dbReference type="Gene3D" id="3.30.1490.70">
    <property type="match status" value="1"/>
</dbReference>
<dbReference type="CDD" id="cd08041">
    <property type="entry name" value="OBF_kDNA_ligase_like"/>
    <property type="match status" value="1"/>
</dbReference>
<dbReference type="GO" id="GO:0006260">
    <property type="term" value="P:DNA replication"/>
    <property type="evidence" value="ECO:0007669"/>
    <property type="project" value="UniProtKB-KW"/>
</dbReference>
<dbReference type="GO" id="GO:0006310">
    <property type="term" value="P:DNA recombination"/>
    <property type="evidence" value="ECO:0007669"/>
    <property type="project" value="InterPro"/>
</dbReference>
<dbReference type="InterPro" id="IPR012310">
    <property type="entry name" value="DNA_ligase_ATP-dep_cent"/>
</dbReference>
<comment type="catalytic activity">
    <reaction evidence="6">
        <text>ATP + (deoxyribonucleotide)n-3'-hydroxyl + 5'-phospho-(deoxyribonucleotide)m = (deoxyribonucleotide)n+m + AMP + diphosphate.</text>
        <dbReference type="EC" id="6.5.1.1"/>
    </reaction>
</comment>
<evidence type="ECO:0000256" key="6">
    <source>
        <dbReference type="ARBA" id="ARBA00034003"/>
    </source>
</evidence>
<dbReference type="PROSITE" id="PS00333">
    <property type="entry name" value="DNA_LIGASE_A2"/>
    <property type="match status" value="1"/>
</dbReference>
<dbReference type="SUPFAM" id="SSF56091">
    <property type="entry name" value="DNA ligase/mRNA capping enzyme, catalytic domain"/>
    <property type="match status" value="1"/>
</dbReference>
<dbReference type="EC" id="6.5.1.1" evidence="8"/>
<keyword evidence="4" id="KW-0227">DNA damage</keyword>